<accession>U5CV32</accession>
<evidence type="ECO:0000313" key="2">
    <source>
        <dbReference type="EMBL" id="ERN04468.1"/>
    </source>
</evidence>
<evidence type="ECO:0000313" key="3">
    <source>
        <dbReference type="Proteomes" id="UP000017836"/>
    </source>
</evidence>
<feature type="region of interest" description="Disordered" evidence="1">
    <location>
        <begin position="1"/>
        <end position="35"/>
    </location>
</feature>
<proteinExistence type="predicted"/>
<evidence type="ECO:0000256" key="1">
    <source>
        <dbReference type="SAM" id="MobiDB-lite"/>
    </source>
</evidence>
<dbReference type="Proteomes" id="UP000017836">
    <property type="component" value="Unassembled WGS sequence"/>
</dbReference>
<dbReference type="EMBL" id="KI394237">
    <property type="protein sequence ID" value="ERN04468.1"/>
    <property type="molecule type" value="Genomic_DNA"/>
</dbReference>
<name>U5CV32_AMBTC</name>
<dbReference type="Gramene" id="ERN04468">
    <property type="protein sequence ID" value="ERN04468"/>
    <property type="gene ID" value="AMTR_s05019p00005350"/>
</dbReference>
<sequence>METRSDTSTSASTAERLNEGQIDRDPCRASSHPPKKLQQYRLILVSAATIGRRNIVPYSMAAQNGRLL</sequence>
<dbReference type="HOGENOM" id="CLU_2797382_0_0_1"/>
<dbReference type="AlphaFoldDB" id="U5CV32"/>
<reference evidence="3" key="1">
    <citation type="journal article" date="2013" name="Science">
        <title>The Amborella genome and the evolution of flowering plants.</title>
        <authorList>
            <consortium name="Amborella Genome Project"/>
        </authorList>
    </citation>
    <scope>NUCLEOTIDE SEQUENCE [LARGE SCALE GENOMIC DNA]</scope>
</reference>
<gene>
    <name evidence="2" type="ORF">AMTR_s05019p00005350</name>
</gene>
<protein>
    <submittedName>
        <fullName evidence="2">Uncharacterized protein</fullName>
    </submittedName>
</protein>
<feature type="compositionally biased region" description="Low complexity" evidence="1">
    <location>
        <begin position="1"/>
        <end position="15"/>
    </location>
</feature>
<feature type="compositionally biased region" description="Basic and acidic residues" evidence="1">
    <location>
        <begin position="16"/>
        <end position="27"/>
    </location>
</feature>
<keyword evidence="3" id="KW-1185">Reference proteome</keyword>
<organism evidence="2 3">
    <name type="scientific">Amborella trichopoda</name>
    <dbReference type="NCBI Taxonomy" id="13333"/>
    <lineage>
        <taxon>Eukaryota</taxon>
        <taxon>Viridiplantae</taxon>
        <taxon>Streptophyta</taxon>
        <taxon>Embryophyta</taxon>
        <taxon>Tracheophyta</taxon>
        <taxon>Spermatophyta</taxon>
        <taxon>Magnoliopsida</taxon>
        <taxon>Amborellales</taxon>
        <taxon>Amborellaceae</taxon>
        <taxon>Amborella</taxon>
    </lineage>
</organism>